<evidence type="ECO:0000313" key="2">
    <source>
        <dbReference type="EMBL" id="MEJ5977749.1"/>
    </source>
</evidence>
<comment type="caution">
    <text evidence="2">The sequence shown here is derived from an EMBL/GenBank/DDBJ whole genome shotgun (WGS) entry which is preliminary data.</text>
</comment>
<evidence type="ECO:0000313" key="3">
    <source>
        <dbReference type="Proteomes" id="UP001361239"/>
    </source>
</evidence>
<dbReference type="InterPro" id="IPR018170">
    <property type="entry name" value="Aldo/ket_reductase_CS"/>
</dbReference>
<keyword evidence="3" id="KW-1185">Reference proteome</keyword>
<feature type="domain" description="NADP-dependent oxidoreductase" evidence="1">
    <location>
        <begin position="20"/>
        <end position="284"/>
    </location>
</feature>
<evidence type="ECO:0000259" key="1">
    <source>
        <dbReference type="Pfam" id="PF00248"/>
    </source>
</evidence>
<dbReference type="PANTHER" id="PTHR43364">
    <property type="entry name" value="NADH-SPECIFIC METHYLGLYOXAL REDUCTASE-RELATED"/>
    <property type="match status" value="1"/>
</dbReference>
<reference evidence="2 3" key="1">
    <citation type="submission" date="2024-03" db="EMBL/GenBank/DDBJ databases">
        <authorList>
            <person name="Jo J.-H."/>
        </authorList>
    </citation>
    <scope>NUCLEOTIDE SEQUENCE [LARGE SCALE GENOMIC DNA]</scope>
    <source>
        <strain evidence="2 3">PS1R-30</strain>
    </source>
</reference>
<dbReference type="InterPro" id="IPR036812">
    <property type="entry name" value="NAD(P)_OxRdtase_dom_sf"/>
</dbReference>
<dbReference type="SUPFAM" id="SSF51430">
    <property type="entry name" value="NAD(P)-linked oxidoreductase"/>
    <property type="match status" value="1"/>
</dbReference>
<dbReference type="InterPro" id="IPR023210">
    <property type="entry name" value="NADP_OxRdtase_dom"/>
</dbReference>
<dbReference type="Gene3D" id="3.20.20.100">
    <property type="entry name" value="NADP-dependent oxidoreductase domain"/>
    <property type="match status" value="1"/>
</dbReference>
<dbReference type="Proteomes" id="UP001361239">
    <property type="component" value="Unassembled WGS sequence"/>
</dbReference>
<dbReference type="InterPro" id="IPR050523">
    <property type="entry name" value="AKR_Detox_Biosynth"/>
</dbReference>
<gene>
    <name evidence="2" type="ORF">WG901_13960</name>
</gene>
<dbReference type="PROSITE" id="PS00062">
    <property type="entry name" value="ALDOKETO_REDUCTASE_2"/>
    <property type="match status" value="1"/>
</dbReference>
<dbReference type="EMBL" id="JBBHJZ010000002">
    <property type="protein sequence ID" value="MEJ5977749.1"/>
    <property type="molecule type" value="Genomic_DNA"/>
</dbReference>
<dbReference type="RefSeq" id="WP_339587679.1">
    <property type="nucleotide sequence ID" value="NZ_JBBHJZ010000002.1"/>
</dbReference>
<accession>A0ABU8RYF1</accession>
<protein>
    <submittedName>
        <fullName evidence="2">Aldo/keto reductase</fullName>
    </submittedName>
</protein>
<organism evidence="2 3">
    <name type="scientific">Novosphingobium anseongense</name>
    <dbReference type="NCBI Taxonomy" id="3133436"/>
    <lineage>
        <taxon>Bacteria</taxon>
        <taxon>Pseudomonadati</taxon>
        <taxon>Pseudomonadota</taxon>
        <taxon>Alphaproteobacteria</taxon>
        <taxon>Sphingomonadales</taxon>
        <taxon>Sphingomonadaceae</taxon>
        <taxon>Novosphingobium</taxon>
    </lineage>
</organism>
<dbReference type="PANTHER" id="PTHR43364:SF1">
    <property type="entry name" value="OXIDOREDUCTASE YDHF"/>
    <property type="match status" value="1"/>
</dbReference>
<name>A0ABU8RYF1_9SPHN</name>
<sequence>MTAPTPEPVPLGKSGISVSPIAWGMWRFAGVDVATARARIEAALEIGITLFDTADIYGIDGPGFGSAEELFGEVLAEAPGLGKQMVIATKGGIVPGVPYDSSAAYLESALDASLRRMKLDHVDLWQVHRPDILTHPEDLAKTLARMVESGKVRAVGVSNFTAGQVAALQTHLPFPLASVQPEFSPWHSAPVWDGVLDQAQALGASVLAWSTLGGGRISLPGPVTALIEHKAQETGVAKAAAAYAWVLAHPARPIPIVGSQQPERIREAADAFKVEWTRAEWYEVLQASTGERLP</sequence>
<dbReference type="Pfam" id="PF00248">
    <property type="entry name" value="Aldo_ket_red"/>
    <property type="match status" value="1"/>
</dbReference>
<proteinExistence type="predicted"/>